<dbReference type="EMBL" id="CAJOBC010015589">
    <property type="protein sequence ID" value="CAF4024572.1"/>
    <property type="molecule type" value="Genomic_DNA"/>
</dbReference>
<comment type="caution">
    <text evidence="2">The sequence shown here is derived from an EMBL/GenBank/DDBJ whole genome shotgun (WGS) entry which is preliminary data.</text>
</comment>
<feature type="non-terminal residue" evidence="2">
    <location>
        <position position="23"/>
    </location>
</feature>
<gene>
    <name evidence="2" type="ORF">SRO942_LOCUS26368</name>
</gene>
<name>A0A8S2NYP0_9BILA</name>
<feature type="region of interest" description="Disordered" evidence="1">
    <location>
        <begin position="1"/>
        <end position="23"/>
    </location>
</feature>
<evidence type="ECO:0000313" key="3">
    <source>
        <dbReference type="Proteomes" id="UP000681722"/>
    </source>
</evidence>
<accession>A0A8S2NYP0</accession>
<dbReference type="AlphaFoldDB" id="A0A8S2NYP0"/>
<sequence>MKAIKGMESTKADEPDEQYESDE</sequence>
<evidence type="ECO:0000256" key="1">
    <source>
        <dbReference type="SAM" id="MobiDB-lite"/>
    </source>
</evidence>
<organism evidence="2 3">
    <name type="scientific">Didymodactylos carnosus</name>
    <dbReference type="NCBI Taxonomy" id="1234261"/>
    <lineage>
        <taxon>Eukaryota</taxon>
        <taxon>Metazoa</taxon>
        <taxon>Spiralia</taxon>
        <taxon>Gnathifera</taxon>
        <taxon>Rotifera</taxon>
        <taxon>Eurotatoria</taxon>
        <taxon>Bdelloidea</taxon>
        <taxon>Philodinida</taxon>
        <taxon>Philodinidae</taxon>
        <taxon>Didymodactylos</taxon>
    </lineage>
</organism>
<reference evidence="2" key="1">
    <citation type="submission" date="2021-02" db="EMBL/GenBank/DDBJ databases">
        <authorList>
            <person name="Nowell W R."/>
        </authorList>
    </citation>
    <scope>NUCLEOTIDE SEQUENCE</scope>
</reference>
<feature type="compositionally biased region" description="Acidic residues" evidence="1">
    <location>
        <begin position="14"/>
        <end position="23"/>
    </location>
</feature>
<dbReference type="Proteomes" id="UP000681722">
    <property type="component" value="Unassembled WGS sequence"/>
</dbReference>
<proteinExistence type="predicted"/>
<evidence type="ECO:0000313" key="2">
    <source>
        <dbReference type="EMBL" id="CAF4024572.1"/>
    </source>
</evidence>
<protein>
    <submittedName>
        <fullName evidence="2">Uncharacterized protein</fullName>
    </submittedName>
</protein>